<accession>A0A074TMP5</accession>
<gene>
    <name evidence="3" type="ORF">DL1_07360</name>
</gene>
<evidence type="ECO:0000256" key="2">
    <source>
        <dbReference type="SAM" id="Phobius"/>
    </source>
</evidence>
<feature type="compositionally biased region" description="Basic and acidic residues" evidence="1">
    <location>
        <begin position="48"/>
        <end position="58"/>
    </location>
</feature>
<reference evidence="3 4" key="1">
    <citation type="submission" date="2014-03" db="EMBL/GenBank/DDBJ databases">
        <title>The draft genome sequence of Thioclava dalianensis DLFJ1-1.</title>
        <authorList>
            <person name="Lai Q."/>
            <person name="Shao Z."/>
        </authorList>
    </citation>
    <scope>NUCLEOTIDE SEQUENCE [LARGE SCALE GENOMIC DNA]</scope>
    <source>
        <strain evidence="3 4">DLFJ1-1</strain>
    </source>
</reference>
<dbReference type="AlphaFoldDB" id="A0A074TMP5"/>
<evidence type="ECO:0000313" key="4">
    <source>
        <dbReference type="Proteomes" id="UP000027725"/>
    </source>
</evidence>
<keyword evidence="2" id="KW-0812">Transmembrane</keyword>
<protein>
    <submittedName>
        <fullName evidence="3">Uncharacterized protein</fullName>
    </submittedName>
</protein>
<evidence type="ECO:0000256" key="1">
    <source>
        <dbReference type="SAM" id="MobiDB-lite"/>
    </source>
</evidence>
<dbReference type="RefSeq" id="WP_038062044.1">
    <property type="nucleotide sequence ID" value="NZ_FOVB01000001.1"/>
</dbReference>
<comment type="caution">
    <text evidence="3">The sequence shown here is derived from an EMBL/GenBank/DDBJ whole genome shotgun (WGS) entry which is preliminary data.</text>
</comment>
<feature type="transmembrane region" description="Helical" evidence="2">
    <location>
        <begin position="24"/>
        <end position="42"/>
    </location>
</feature>
<feature type="region of interest" description="Disordered" evidence="1">
    <location>
        <begin position="48"/>
        <end position="75"/>
    </location>
</feature>
<sequence length="75" mass="8247">MAFIAVLCVVCALAGFGFWTIVTLALAALVLAQFLYLGWIAVMARGEQRSREEVDPVRRKVSSGSVIKTRHDEAH</sequence>
<keyword evidence="4" id="KW-1185">Reference proteome</keyword>
<proteinExistence type="predicted"/>
<keyword evidence="2" id="KW-0472">Membrane</keyword>
<dbReference type="Proteomes" id="UP000027725">
    <property type="component" value="Unassembled WGS sequence"/>
</dbReference>
<dbReference type="EMBL" id="JHEH01000002">
    <property type="protein sequence ID" value="KEP71460.1"/>
    <property type="molecule type" value="Genomic_DNA"/>
</dbReference>
<evidence type="ECO:0000313" key="3">
    <source>
        <dbReference type="EMBL" id="KEP71460.1"/>
    </source>
</evidence>
<keyword evidence="2" id="KW-1133">Transmembrane helix</keyword>
<dbReference type="STRING" id="1185766.SAMN05216224_101318"/>
<organism evidence="3 4">
    <name type="scientific">Thioclava dalianensis</name>
    <dbReference type="NCBI Taxonomy" id="1185766"/>
    <lineage>
        <taxon>Bacteria</taxon>
        <taxon>Pseudomonadati</taxon>
        <taxon>Pseudomonadota</taxon>
        <taxon>Alphaproteobacteria</taxon>
        <taxon>Rhodobacterales</taxon>
        <taxon>Paracoccaceae</taxon>
        <taxon>Thioclava</taxon>
    </lineage>
</organism>
<name>A0A074TMP5_9RHOB</name>